<evidence type="ECO:0008006" key="4">
    <source>
        <dbReference type="Google" id="ProtNLM"/>
    </source>
</evidence>
<keyword evidence="1" id="KW-1133">Transmembrane helix</keyword>
<keyword evidence="3" id="KW-1185">Reference proteome</keyword>
<evidence type="ECO:0000256" key="1">
    <source>
        <dbReference type="SAM" id="Phobius"/>
    </source>
</evidence>
<keyword evidence="1" id="KW-0472">Membrane</keyword>
<sequence length="132" mass="15695">MIRHNHRTVIIFETSMNDGAPSTLPQATQSWFFIRILPVLIFFGALNFIYARLIKNEKKKVRLGKNKINERKDVPHRRCRKYTVRKVRSRISLQKLRRGILIESILFAWMIVDKYSSIMLVNNEYFSPGSRR</sequence>
<evidence type="ECO:0000313" key="2">
    <source>
        <dbReference type="EMBL" id="KAL0103151.1"/>
    </source>
</evidence>
<name>A0AAW2ELC5_9HYME</name>
<dbReference type="Proteomes" id="UP001430953">
    <property type="component" value="Unassembled WGS sequence"/>
</dbReference>
<evidence type="ECO:0000313" key="3">
    <source>
        <dbReference type="Proteomes" id="UP001430953"/>
    </source>
</evidence>
<organism evidence="2 3">
    <name type="scientific">Cardiocondyla obscurior</name>
    <dbReference type="NCBI Taxonomy" id="286306"/>
    <lineage>
        <taxon>Eukaryota</taxon>
        <taxon>Metazoa</taxon>
        <taxon>Ecdysozoa</taxon>
        <taxon>Arthropoda</taxon>
        <taxon>Hexapoda</taxon>
        <taxon>Insecta</taxon>
        <taxon>Pterygota</taxon>
        <taxon>Neoptera</taxon>
        <taxon>Endopterygota</taxon>
        <taxon>Hymenoptera</taxon>
        <taxon>Apocrita</taxon>
        <taxon>Aculeata</taxon>
        <taxon>Formicoidea</taxon>
        <taxon>Formicidae</taxon>
        <taxon>Myrmicinae</taxon>
        <taxon>Cardiocondyla</taxon>
    </lineage>
</organism>
<dbReference type="EMBL" id="JADYXP020000021">
    <property type="protein sequence ID" value="KAL0103151.1"/>
    <property type="molecule type" value="Genomic_DNA"/>
</dbReference>
<keyword evidence="1" id="KW-0812">Transmembrane</keyword>
<gene>
    <name evidence="2" type="ORF">PUN28_017465</name>
</gene>
<feature type="transmembrane region" description="Helical" evidence="1">
    <location>
        <begin position="32"/>
        <end position="53"/>
    </location>
</feature>
<protein>
    <recommendedName>
        <fullName evidence="4">Transmembrane protein</fullName>
    </recommendedName>
</protein>
<comment type="caution">
    <text evidence="2">The sequence shown here is derived from an EMBL/GenBank/DDBJ whole genome shotgun (WGS) entry which is preliminary data.</text>
</comment>
<accession>A0AAW2ELC5</accession>
<reference evidence="2 3" key="1">
    <citation type="submission" date="2023-03" db="EMBL/GenBank/DDBJ databases">
        <title>High recombination rates correlate with genetic variation in Cardiocondyla obscurior ants.</title>
        <authorList>
            <person name="Errbii M."/>
        </authorList>
    </citation>
    <scope>NUCLEOTIDE SEQUENCE [LARGE SCALE GENOMIC DNA]</scope>
    <source>
        <strain evidence="2">Alpha-2009</strain>
        <tissue evidence="2">Whole body</tissue>
    </source>
</reference>
<dbReference type="AlphaFoldDB" id="A0AAW2ELC5"/>
<proteinExistence type="predicted"/>